<organism evidence="5 6">
    <name type="scientific">Pseudosporangium ferrugineum</name>
    <dbReference type="NCBI Taxonomy" id="439699"/>
    <lineage>
        <taxon>Bacteria</taxon>
        <taxon>Bacillati</taxon>
        <taxon>Actinomycetota</taxon>
        <taxon>Actinomycetes</taxon>
        <taxon>Micromonosporales</taxon>
        <taxon>Micromonosporaceae</taxon>
        <taxon>Pseudosporangium</taxon>
    </lineage>
</organism>
<dbReference type="AlphaFoldDB" id="A0A2T0S874"/>
<dbReference type="Gene3D" id="3.30.1340.10">
    <property type="entry name" value="HPr-like"/>
    <property type="match status" value="1"/>
</dbReference>
<feature type="domain" description="HPr" evidence="4">
    <location>
        <begin position="1"/>
        <end position="88"/>
    </location>
</feature>
<name>A0A2T0S874_9ACTN</name>
<keyword evidence="3" id="KW-0598">Phosphotransferase system</keyword>
<evidence type="ECO:0000256" key="2">
    <source>
        <dbReference type="ARBA" id="ARBA00022490"/>
    </source>
</evidence>
<dbReference type="PANTHER" id="PTHR33705">
    <property type="entry name" value="PHOSPHOCARRIER PROTEIN HPR"/>
    <property type="match status" value="1"/>
</dbReference>
<dbReference type="InterPro" id="IPR050399">
    <property type="entry name" value="HPr"/>
</dbReference>
<evidence type="ECO:0000313" key="5">
    <source>
        <dbReference type="EMBL" id="PRY29629.1"/>
    </source>
</evidence>
<keyword evidence="2" id="KW-0963">Cytoplasm</keyword>
<proteinExistence type="predicted"/>
<accession>A0A2T0S874</accession>
<dbReference type="InterPro" id="IPR000032">
    <property type="entry name" value="HPr-like"/>
</dbReference>
<dbReference type="NCBIfam" id="TIGR01003">
    <property type="entry name" value="PTS_HPr_family"/>
    <property type="match status" value="1"/>
</dbReference>
<evidence type="ECO:0000313" key="6">
    <source>
        <dbReference type="Proteomes" id="UP000239209"/>
    </source>
</evidence>
<protein>
    <submittedName>
        <fullName evidence="5">Phosphocarrier protein HPr</fullName>
    </submittedName>
</protein>
<dbReference type="InterPro" id="IPR035895">
    <property type="entry name" value="HPr-like_sf"/>
</dbReference>
<dbReference type="Proteomes" id="UP000239209">
    <property type="component" value="Unassembled WGS sequence"/>
</dbReference>
<dbReference type="Pfam" id="PF00381">
    <property type="entry name" value="PTS-HPr"/>
    <property type="match status" value="1"/>
</dbReference>
<comment type="subcellular location">
    <subcellularLocation>
        <location evidence="1">Cytoplasm</location>
    </subcellularLocation>
</comment>
<gene>
    <name evidence="5" type="ORF">CLV70_106351</name>
</gene>
<dbReference type="SUPFAM" id="SSF55594">
    <property type="entry name" value="HPr-like"/>
    <property type="match status" value="1"/>
</dbReference>
<reference evidence="5 6" key="1">
    <citation type="submission" date="2018-03" db="EMBL/GenBank/DDBJ databases">
        <title>Genomic Encyclopedia of Archaeal and Bacterial Type Strains, Phase II (KMG-II): from individual species to whole genera.</title>
        <authorList>
            <person name="Goeker M."/>
        </authorList>
    </citation>
    <scope>NUCLEOTIDE SEQUENCE [LARGE SCALE GENOMIC DNA]</scope>
    <source>
        <strain evidence="5 6">DSM 45348</strain>
    </source>
</reference>
<keyword evidence="6" id="KW-1185">Reference proteome</keyword>
<comment type="caution">
    <text evidence="5">The sequence shown here is derived from an EMBL/GenBank/DDBJ whole genome shotgun (WGS) entry which is preliminary data.</text>
</comment>
<evidence type="ECO:0000259" key="4">
    <source>
        <dbReference type="PROSITE" id="PS51350"/>
    </source>
</evidence>
<evidence type="ECO:0000256" key="3">
    <source>
        <dbReference type="ARBA" id="ARBA00022683"/>
    </source>
</evidence>
<evidence type="ECO:0000256" key="1">
    <source>
        <dbReference type="ARBA" id="ARBA00004496"/>
    </source>
</evidence>
<dbReference type="EMBL" id="PVZG01000006">
    <property type="protein sequence ID" value="PRY29629.1"/>
    <property type="molecule type" value="Genomic_DNA"/>
</dbReference>
<dbReference type="GO" id="GO:0005737">
    <property type="term" value="C:cytoplasm"/>
    <property type="evidence" value="ECO:0007669"/>
    <property type="project" value="UniProtKB-SubCell"/>
</dbReference>
<dbReference type="RefSeq" id="WP_106127248.1">
    <property type="nucleotide sequence ID" value="NZ_PVZG01000006.1"/>
</dbReference>
<dbReference type="PANTHER" id="PTHR33705:SF2">
    <property type="entry name" value="PHOSPHOCARRIER PROTEIN NPR"/>
    <property type="match status" value="1"/>
</dbReference>
<dbReference type="GO" id="GO:0009401">
    <property type="term" value="P:phosphoenolpyruvate-dependent sugar phosphotransferase system"/>
    <property type="evidence" value="ECO:0007669"/>
    <property type="project" value="UniProtKB-KW"/>
</dbReference>
<sequence length="90" mass="8938">MIRTVLLAGRAGLHLRAASRIAVAAALLPAAVTVRTLDRPAVPADSVLALLSLGALCGTELILEAHGAGAAEALDSLADLFATDLDVAGA</sequence>
<dbReference type="PROSITE" id="PS51350">
    <property type="entry name" value="PTS_HPR_DOM"/>
    <property type="match status" value="1"/>
</dbReference>